<evidence type="ECO:0000313" key="11">
    <source>
        <dbReference type="RefSeq" id="XP_016927501.2"/>
    </source>
</evidence>
<evidence type="ECO:0000313" key="10">
    <source>
        <dbReference type="Proteomes" id="UP001652628"/>
    </source>
</evidence>
<feature type="transmembrane region" description="Helical" evidence="8">
    <location>
        <begin position="552"/>
        <end position="574"/>
    </location>
</feature>
<keyword evidence="6" id="KW-0675">Receptor</keyword>
<keyword evidence="3 8" id="KW-0812">Transmembrane</keyword>
<evidence type="ECO:0000256" key="8">
    <source>
        <dbReference type="SAM" id="Phobius"/>
    </source>
</evidence>
<dbReference type="PANTHER" id="PTHR42643:SF41">
    <property type="entry name" value="IONOTROPIC RECEPTOR 20A-RELATED"/>
    <property type="match status" value="1"/>
</dbReference>
<dbReference type="GO" id="GO:0005886">
    <property type="term" value="C:plasma membrane"/>
    <property type="evidence" value="ECO:0007669"/>
    <property type="project" value="UniProtKB-SubCell"/>
</dbReference>
<keyword evidence="7" id="KW-0325">Glycoprotein</keyword>
<dbReference type="AlphaFoldDB" id="A0AB39Z2P6"/>
<comment type="subcellular location">
    <subcellularLocation>
        <location evidence="1">Cell membrane</location>
        <topology evidence="1">Multi-pass membrane protein</topology>
    </subcellularLocation>
</comment>
<evidence type="ECO:0000256" key="4">
    <source>
        <dbReference type="ARBA" id="ARBA00022989"/>
    </source>
</evidence>
<evidence type="ECO:0000256" key="7">
    <source>
        <dbReference type="ARBA" id="ARBA00023180"/>
    </source>
</evidence>
<evidence type="ECO:0000256" key="9">
    <source>
        <dbReference type="SAM" id="SignalP"/>
    </source>
</evidence>
<keyword evidence="5 8" id="KW-0472">Membrane</keyword>
<proteinExistence type="predicted"/>
<keyword evidence="10" id="KW-1185">Reference proteome</keyword>
<feature type="signal peptide" evidence="9">
    <location>
        <begin position="1"/>
        <end position="18"/>
    </location>
</feature>
<evidence type="ECO:0000256" key="6">
    <source>
        <dbReference type="ARBA" id="ARBA00023170"/>
    </source>
</evidence>
<keyword evidence="9" id="KW-0732">Signal</keyword>
<feature type="transmembrane region" description="Helical" evidence="8">
    <location>
        <begin position="296"/>
        <end position="323"/>
    </location>
</feature>
<feature type="chain" id="PRO_5046253383" evidence="9">
    <location>
        <begin position="19"/>
        <end position="588"/>
    </location>
</feature>
<evidence type="ECO:0000256" key="5">
    <source>
        <dbReference type="ARBA" id="ARBA00023136"/>
    </source>
</evidence>
<dbReference type="CTD" id="37022"/>
<name>A0AB39Z2P6_DROSZ</name>
<dbReference type="InterPro" id="IPR052192">
    <property type="entry name" value="Insect_Ionotropic_Sensory_Rcpt"/>
</dbReference>
<protein>
    <submittedName>
        <fullName evidence="11">Uncharacterized protein Ir54a</fullName>
    </submittedName>
</protein>
<gene>
    <name evidence="11" type="primary">Ir54a</name>
</gene>
<evidence type="ECO:0000256" key="1">
    <source>
        <dbReference type="ARBA" id="ARBA00004651"/>
    </source>
</evidence>
<dbReference type="PANTHER" id="PTHR42643">
    <property type="entry name" value="IONOTROPIC RECEPTOR 20A-RELATED"/>
    <property type="match status" value="1"/>
</dbReference>
<keyword evidence="2" id="KW-1003">Cell membrane</keyword>
<dbReference type="RefSeq" id="XP_016927501.2">
    <property type="nucleotide sequence ID" value="XM_017072012.4"/>
</dbReference>
<dbReference type="GeneID" id="108008221"/>
<sequence>MWTALKVVLFWIPILIRGSTVDFMCKTAAEYSLSLITIRNDHCPDNWIKEIFQNISIPVVVLSASDVYINFQEFSRPLHVMCLPGLELQQDLELLKKLTTPLKYFPNHKKLFYLSNRFSNQSRIVSLLETCYRRRISNIVGILAADEHLYFYRYNLYPSFQTEKRPLQSSTIFDREYPNMHGHPLIVVPDQWLPRSILYVDKRTGKQVLAGSVGRFIHVLAWKLNATLQLAQTVTPGRFLHANDLQELGKSLSIDIPASMSMLERGEQLARTSYPLELTHICLMIPVAQQIPLRDIYFLLSSVSNMLLAVGIVFTYGFVLSLIRKVTNRDVYLADFLLNDRALRGMLGQSFRLPLLRSSSSRWIYLMLGIVGLNVSSIFEAALETMMAHPPREFQARSFTDLRRTQIPLVTTEEDLHTLVGLHVTLLAVNVSEYHHLRNGRNSSNAYFASRLHWTLFSEQQKRFSRELFIYSMDACLRSLALLSFQWPQSSLFADPVSKLILDVRANGLYQFWVGMHHYDMTEAGLASMEDPSLRLNEMIETTALRLVDLQWVWLAYGTLLGIALLIFLLEVFWRSITGSLIIYTFIG</sequence>
<keyword evidence="4 8" id="KW-1133">Transmembrane helix</keyword>
<evidence type="ECO:0000256" key="2">
    <source>
        <dbReference type="ARBA" id="ARBA00022475"/>
    </source>
</evidence>
<evidence type="ECO:0000256" key="3">
    <source>
        <dbReference type="ARBA" id="ARBA00022692"/>
    </source>
</evidence>
<accession>A0AB39Z2P6</accession>
<dbReference type="Proteomes" id="UP001652628">
    <property type="component" value="Chromosome 2R"/>
</dbReference>
<organism evidence="10 11">
    <name type="scientific">Drosophila suzukii</name>
    <name type="common">Spotted-wing drosophila fruit fly</name>
    <dbReference type="NCBI Taxonomy" id="28584"/>
    <lineage>
        <taxon>Eukaryota</taxon>
        <taxon>Metazoa</taxon>
        <taxon>Ecdysozoa</taxon>
        <taxon>Arthropoda</taxon>
        <taxon>Hexapoda</taxon>
        <taxon>Insecta</taxon>
        <taxon>Pterygota</taxon>
        <taxon>Neoptera</taxon>
        <taxon>Endopterygota</taxon>
        <taxon>Diptera</taxon>
        <taxon>Brachycera</taxon>
        <taxon>Muscomorpha</taxon>
        <taxon>Ephydroidea</taxon>
        <taxon>Drosophilidae</taxon>
        <taxon>Drosophila</taxon>
        <taxon>Sophophora</taxon>
    </lineage>
</organism>
<reference evidence="11" key="1">
    <citation type="submission" date="2025-08" db="UniProtKB">
        <authorList>
            <consortium name="RefSeq"/>
        </authorList>
    </citation>
    <scope>IDENTIFICATION</scope>
</reference>